<accession>A0AAE3FRK4</accession>
<dbReference type="Pfam" id="PF13439">
    <property type="entry name" value="Glyco_transf_4"/>
    <property type="match status" value="1"/>
</dbReference>
<dbReference type="Pfam" id="PF13692">
    <property type="entry name" value="Glyco_trans_1_4"/>
    <property type="match status" value="1"/>
</dbReference>
<evidence type="ECO:0000313" key="4">
    <source>
        <dbReference type="Proteomes" id="UP001202674"/>
    </source>
</evidence>
<keyword evidence="3" id="KW-0808">Transferase</keyword>
<organism evidence="3 4">
    <name type="scientific">Natranaeroarchaeum aerophilus</name>
    <dbReference type="NCBI Taxonomy" id="2917711"/>
    <lineage>
        <taxon>Archaea</taxon>
        <taxon>Methanobacteriati</taxon>
        <taxon>Methanobacteriota</taxon>
        <taxon>Stenosarchaea group</taxon>
        <taxon>Halobacteria</taxon>
        <taxon>Halobacteriales</taxon>
        <taxon>Natronoarchaeaceae</taxon>
        <taxon>Natranaeroarchaeum</taxon>
    </lineage>
</organism>
<dbReference type="InterPro" id="IPR028098">
    <property type="entry name" value="Glyco_trans_4-like_N"/>
</dbReference>
<dbReference type="Proteomes" id="UP001202674">
    <property type="component" value="Unassembled WGS sequence"/>
</dbReference>
<dbReference type="EMBL" id="JAKRVY010000005">
    <property type="protein sequence ID" value="MCL9814028.1"/>
    <property type="molecule type" value="Genomic_DNA"/>
</dbReference>
<proteinExistence type="predicted"/>
<dbReference type="RefSeq" id="WP_250596834.1">
    <property type="nucleotide sequence ID" value="NZ_JAKRVY010000005.1"/>
</dbReference>
<protein>
    <submittedName>
        <fullName evidence="3">Glycosyltransferase</fullName>
        <ecNumber evidence="3">2.4.-.-</ecNumber>
    </submittedName>
</protein>
<evidence type="ECO:0000259" key="2">
    <source>
        <dbReference type="Pfam" id="PF13439"/>
    </source>
</evidence>
<keyword evidence="4" id="KW-1185">Reference proteome</keyword>
<dbReference type="Gene3D" id="3.40.50.2000">
    <property type="entry name" value="Glycogen Phosphorylase B"/>
    <property type="match status" value="2"/>
</dbReference>
<comment type="caution">
    <text evidence="3">The sequence shown here is derived from an EMBL/GenBank/DDBJ whole genome shotgun (WGS) entry which is preliminary data.</text>
</comment>
<dbReference type="PANTHER" id="PTHR12526">
    <property type="entry name" value="GLYCOSYLTRANSFERASE"/>
    <property type="match status" value="1"/>
</dbReference>
<dbReference type="AlphaFoldDB" id="A0AAE3FRK4"/>
<reference evidence="3 4" key="1">
    <citation type="journal article" date="2022" name="Syst. Appl. Microbiol.">
        <title>Natronocalculus amylovorans gen. nov., sp. nov., and Natranaeroarchaeum aerophilus sp. nov., dominant culturable amylolytic natronoarchaea from hypersaline soda lakes in southwestern Siberia.</title>
        <authorList>
            <person name="Sorokin D.Y."/>
            <person name="Elcheninov A.G."/>
            <person name="Khizhniak T.V."/>
            <person name="Koenen M."/>
            <person name="Bale N.J."/>
            <person name="Damste J.S.S."/>
            <person name="Kublanov I.V."/>
        </authorList>
    </citation>
    <scope>NUCLEOTIDE SEQUENCE [LARGE SCALE GENOMIC DNA]</scope>
    <source>
        <strain evidence="3 4">AArc-St1-1</strain>
    </source>
</reference>
<gene>
    <name evidence="3" type="ORF">AArcSt11_10225</name>
</gene>
<evidence type="ECO:0000313" key="3">
    <source>
        <dbReference type="EMBL" id="MCL9814028.1"/>
    </source>
</evidence>
<feature type="domain" description="Glycosyltransferase subfamily 4-like N-terminal" evidence="2">
    <location>
        <begin position="72"/>
        <end position="167"/>
    </location>
</feature>
<dbReference type="PANTHER" id="PTHR12526:SF637">
    <property type="entry name" value="GLYCOSYLTRANSFERASE EPSF-RELATED"/>
    <property type="match status" value="1"/>
</dbReference>
<feature type="region of interest" description="Disordered" evidence="1">
    <location>
        <begin position="1"/>
        <end position="21"/>
    </location>
</feature>
<dbReference type="SUPFAM" id="SSF53756">
    <property type="entry name" value="UDP-Glycosyltransferase/glycogen phosphorylase"/>
    <property type="match status" value="1"/>
</dbReference>
<sequence>MSRHDEVGVVPTTEEDSEPSGRADLSVLNLVTTAEARFFKQQVSVLEDLGVSSTTVAVPDERVTREGALAGRSAVDYFRFLPRAIRESFGEYDLVHANYGLTAPAAVLQPNLPVVISLWGSDLYGRFGPLSKLCARLADATIVMSDGMATELGGTPYVIPHGIDLDRFQPADQQAAQEDLGWDPGRKHVLFPYAKGKSVKNAPLAERVVAAARERVGEPIELQFVTGVPHERMSVYMNAADALLLTSDREGSPNSVKEAMACNLPVIATDVGDVRQRLRGVQHSFVAHDDADLVDCLVSVLDADTDSNGRAVIAELRIEQMGERLLSVYREVLDG</sequence>
<name>A0AAE3FRK4_9EURY</name>
<dbReference type="GO" id="GO:0016757">
    <property type="term" value="F:glycosyltransferase activity"/>
    <property type="evidence" value="ECO:0007669"/>
    <property type="project" value="UniProtKB-KW"/>
</dbReference>
<evidence type="ECO:0000256" key="1">
    <source>
        <dbReference type="SAM" id="MobiDB-lite"/>
    </source>
</evidence>
<dbReference type="EC" id="2.4.-.-" evidence="3"/>
<keyword evidence="3" id="KW-0328">Glycosyltransferase</keyword>